<dbReference type="SUPFAM" id="SSF52540">
    <property type="entry name" value="P-loop containing nucleoside triphosphate hydrolases"/>
    <property type="match status" value="2"/>
</dbReference>
<feature type="region of interest" description="Disordered" evidence="9">
    <location>
        <begin position="952"/>
        <end position="999"/>
    </location>
</feature>
<dbReference type="InterPro" id="IPR056302">
    <property type="entry name" value="CHD1-2/Hrp3_HTH"/>
</dbReference>
<dbReference type="Pfam" id="PF23588">
    <property type="entry name" value="HTH_CHD1_Hrp3"/>
    <property type="match status" value="1"/>
</dbReference>
<dbReference type="GO" id="GO:0042393">
    <property type="term" value="F:histone binding"/>
    <property type="evidence" value="ECO:0007669"/>
    <property type="project" value="TreeGrafter"/>
</dbReference>
<dbReference type="InterPro" id="IPR023780">
    <property type="entry name" value="Chromo_domain"/>
</dbReference>
<dbReference type="InterPro" id="IPR038718">
    <property type="entry name" value="SNF2-like_sf"/>
</dbReference>
<evidence type="ECO:0000256" key="8">
    <source>
        <dbReference type="SAM" id="Coils"/>
    </source>
</evidence>
<dbReference type="Gene3D" id="2.40.50.40">
    <property type="match status" value="2"/>
</dbReference>
<keyword evidence="8" id="KW-0175">Coiled coil</keyword>
<dbReference type="GO" id="GO:0005524">
    <property type="term" value="F:ATP binding"/>
    <property type="evidence" value="ECO:0007669"/>
    <property type="project" value="UniProtKB-KW"/>
</dbReference>
<dbReference type="Pfam" id="PF00271">
    <property type="entry name" value="Helicase_C"/>
    <property type="match status" value="1"/>
</dbReference>
<dbReference type="Pfam" id="PF00385">
    <property type="entry name" value="Chromo"/>
    <property type="match status" value="1"/>
</dbReference>
<feature type="compositionally biased region" description="Basic residues" evidence="9">
    <location>
        <begin position="984"/>
        <end position="993"/>
    </location>
</feature>
<dbReference type="SUPFAM" id="SSF54160">
    <property type="entry name" value="Chromo domain-like"/>
    <property type="match status" value="2"/>
</dbReference>
<dbReference type="InterPro" id="IPR049730">
    <property type="entry name" value="SNF2/RAD54-like_C"/>
</dbReference>
<dbReference type="GO" id="GO:0005634">
    <property type="term" value="C:nucleus"/>
    <property type="evidence" value="ECO:0007669"/>
    <property type="project" value="UniProtKB-SubCell"/>
</dbReference>
<evidence type="ECO:0000313" key="13">
    <source>
        <dbReference type="EMBL" id="KAJ3180729.1"/>
    </source>
</evidence>
<dbReference type="Gene3D" id="1.10.10.60">
    <property type="entry name" value="Homeodomain-like"/>
    <property type="match status" value="1"/>
</dbReference>
<dbReference type="PROSITE" id="PS51194">
    <property type="entry name" value="HELICASE_CTER"/>
    <property type="match status" value="1"/>
</dbReference>
<feature type="domain" description="Helicase ATP-binding" evidence="11">
    <location>
        <begin position="384"/>
        <end position="557"/>
    </location>
</feature>
<keyword evidence="4" id="KW-0378">Hydrolase</keyword>
<dbReference type="SMART" id="SM00298">
    <property type="entry name" value="CHROMO"/>
    <property type="match status" value="2"/>
</dbReference>
<gene>
    <name evidence="13" type="ORF">HDU87_001842</name>
</gene>
<dbReference type="GO" id="GO:0003677">
    <property type="term" value="F:DNA binding"/>
    <property type="evidence" value="ECO:0007669"/>
    <property type="project" value="UniProtKB-KW"/>
</dbReference>
<reference evidence="13" key="1">
    <citation type="submission" date="2020-05" db="EMBL/GenBank/DDBJ databases">
        <title>Phylogenomic resolution of chytrid fungi.</title>
        <authorList>
            <person name="Stajich J.E."/>
            <person name="Amses K."/>
            <person name="Simmons R."/>
            <person name="Seto K."/>
            <person name="Myers J."/>
            <person name="Bonds A."/>
            <person name="Quandt C.A."/>
            <person name="Barry K."/>
            <person name="Liu P."/>
            <person name="Grigoriev I."/>
            <person name="Longcore J.E."/>
            <person name="James T.Y."/>
        </authorList>
    </citation>
    <scope>NUCLEOTIDE SEQUENCE</scope>
    <source>
        <strain evidence="13">JEL0379</strain>
    </source>
</reference>
<feature type="domain" description="Chromo" evidence="10">
    <location>
        <begin position="281"/>
        <end position="346"/>
    </location>
</feature>
<feature type="compositionally biased region" description="Basic and acidic residues" evidence="9">
    <location>
        <begin position="1519"/>
        <end position="1599"/>
    </location>
</feature>
<accession>A0AAD5TM66</accession>
<dbReference type="InterPro" id="IPR001650">
    <property type="entry name" value="Helicase_C-like"/>
</dbReference>
<keyword evidence="7" id="KW-0539">Nucleus</keyword>
<evidence type="ECO:0000256" key="1">
    <source>
        <dbReference type="ARBA" id="ARBA00004123"/>
    </source>
</evidence>
<dbReference type="EMBL" id="JADGJQ010000015">
    <property type="protein sequence ID" value="KAJ3180729.1"/>
    <property type="molecule type" value="Genomic_DNA"/>
</dbReference>
<dbReference type="CDD" id="cd18659">
    <property type="entry name" value="CD2_tandem"/>
    <property type="match status" value="1"/>
</dbReference>
<dbReference type="GO" id="GO:0034728">
    <property type="term" value="P:nucleosome organization"/>
    <property type="evidence" value="ECO:0007669"/>
    <property type="project" value="TreeGrafter"/>
</dbReference>
<dbReference type="GO" id="GO:0003682">
    <property type="term" value="F:chromatin binding"/>
    <property type="evidence" value="ECO:0007669"/>
    <property type="project" value="TreeGrafter"/>
</dbReference>
<evidence type="ECO:0000259" key="10">
    <source>
        <dbReference type="PROSITE" id="PS50013"/>
    </source>
</evidence>
<evidence type="ECO:0000256" key="5">
    <source>
        <dbReference type="ARBA" id="ARBA00022840"/>
    </source>
</evidence>
<keyword evidence="14" id="KW-1185">Reference proteome</keyword>
<dbReference type="GO" id="GO:0016887">
    <property type="term" value="F:ATP hydrolysis activity"/>
    <property type="evidence" value="ECO:0007669"/>
    <property type="project" value="TreeGrafter"/>
</dbReference>
<dbReference type="PROSITE" id="PS51192">
    <property type="entry name" value="HELICASE_ATP_BIND_1"/>
    <property type="match status" value="1"/>
</dbReference>
<evidence type="ECO:0000256" key="3">
    <source>
        <dbReference type="ARBA" id="ARBA00022741"/>
    </source>
</evidence>
<dbReference type="CDD" id="cd18793">
    <property type="entry name" value="SF2_C_SNF"/>
    <property type="match status" value="1"/>
</dbReference>
<dbReference type="InterPro" id="IPR014001">
    <property type="entry name" value="Helicase_ATP-bd"/>
</dbReference>
<dbReference type="PANTHER" id="PTHR45623:SF14">
    <property type="entry name" value="CHROMODOMAIN-HELICASE-DNA-BINDING PROTEIN 1"/>
    <property type="match status" value="1"/>
</dbReference>
<comment type="subcellular location">
    <subcellularLocation>
        <location evidence="1">Nucleus</location>
    </subcellularLocation>
</comment>
<feature type="compositionally biased region" description="Basic and acidic residues" evidence="9">
    <location>
        <begin position="1"/>
        <end position="11"/>
    </location>
</feature>
<dbReference type="Gene3D" id="6.10.140.1440">
    <property type="match status" value="1"/>
</dbReference>
<feature type="region of interest" description="Disordered" evidence="9">
    <location>
        <begin position="1207"/>
        <end position="1274"/>
    </location>
</feature>
<feature type="compositionally biased region" description="Basic and acidic residues" evidence="9">
    <location>
        <begin position="1232"/>
        <end position="1274"/>
    </location>
</feature>
<organism evidence="13 14">
    <name type="scientific">Geranomyces variabilis</name>
    <dbReference type="NCBI Taxonomy" id="109894"/>
    <lineage>
        <taxon>Eukaryota</taxon>
        <taxon>Fungi</taxon>
        <taxon>Fungi incertae sedis</taxon>
        <taxon>Chytridiomycota</taxon>
        <taxon>Chytridiomycota incertae sedis</taxon>
        <taxon>Chytridiomycetes</taxon>
        <taxon>Spizellomycetales</taxon>
        <taxon>Powellomycetaceae</taxon>
        <taxon>Geranomyces</taxon>
    </lineage>
</organism>
<sequence length="1599" mass="182377">MDNNVDNDRAEYLNPGSDQATDDDKIFSDESSESEPVRKVPSKPNKPQARRGFAEAEANPDLYGLRRSGRARAAPTRLNIGSGSANGTSDSDDSGSFQARKKKTAGKGRLRSKAIIRRTKVEQSSETDSGSDFEGVRRKRRPRKSDWEDDFPRYSTRQRNPALNYDEEEDETDLEEDSLDATGFADDAETAITIDGFYDERTEEDGQSAYLIKWVGKSFRQLEWVALKDLESLKGFKKLLKFQEARREFAQALANPNLPDDERERLLMEDNERKDILEEHKKVDRVIAKRMDSPSEANPGGIAYLVKWCGIGYEAATWETADALTADQDAIDKFLQRSNANTVSSLDKPKSATNRGEYKPFRGTDFLSGGQLREFQELGVNWSAELWHKDKNGILADEMGLGKTVQTVALLAYLFHRRKVYGPHLVAVPLGTITAWQREFAKWAPSMNVITYQGNRQGRQMIRDHEFYRESSTKTYVAFNVLLTTYEMITQDKQFLSQFRWEMLAVDEAHRLKNEASRLHQTLAKEYSTANRFLITGTPLQNNVQELLALVKFLSPDANVDTNISIDLATVGEGGETNRKVRMLQDTLRPITLRRMKKDVETSLPGKTEKMLRIPMTDSQRALYQAIYTKNLADVKTESQVGQISLQNIVMQLKKASNSTWLFPNCRISPDSPKDDLFRELLRSSGKMQILDQLMTRFLKNGNRVLIFSQMVNMLDLLADYLNYRGMTFQRLDGTIPSEARKRAMDHFNAPGSTDFAFLLSTRAGGLGLNLETADTVILFDQDWNPQTDLQAIARAHRIGQKKSVQVFRFITADSVEEEIVERAKRKMVLEYAIMHEMPGDKTQVQASTADLKSDLTKDLATILKFGAKKLFSEKIENGSEGDAHEKKVDLDEILAKAENTEVAQPDLGLGASQEFMNRWTTLDIEMKQSSFESIIPANDELRAQADALLKDVPSVDVPPPSVKKPMRPSYAELDDEDDEVKPRKGGKTKARKNGSDAKTFNRKEVTDLANALMTWGHLELKFAEIVTAAGLEEKEPSAVRDIAKALTQKCQEAVDEVDRELEMAGRHATKAEKEKAVFIDFKDTRDINARKVLERLPLMQALVLDLDTYIKRHKSDLSYRIPDVEVGTTARWHSEPKWNVVDDSMMLIGMHRHGFGNWRAIQDDPELGLAKKFHLGGERSSDQKDKLLPKKLHLDRRAIYLLKEIKNRDAHRSSPTGKRRRERDGSGVGDIEVRKSSKARQREKDWESRKPGRKLTPDENKREKNAKAGADRATEEERLFVNYKSNLAKLKKVFQPYREHTDKLTVAHPHFDDKSDKGLYIYKLIENHVVPVARGFTHLIAAKKTEEDRSRVEAQLFRYFAETYCDDLDGTRLHWRQLRDLYRNCEEKHANTSTKSPTAVSPAKRAQVDDGGGPPAKLQRRSSSQTRPPRSSKAGPSSSEHPRSGAQKGPASNFASKKRTFEEGPGLSGQDAPRSAKRTGGILDDLAGYKIPKKADPVEPVVVIKERSPVRPPAKTTYESRRRERSRSMSPDRRRSREYERSRGRDHDGDYERERDRHRDSRDDRSRPRGRDYERERERRRDRSRSYDRRDRDRAYRR</sequence>
<dbReference type="Gene3D" id="3.40.50.10810">
    <property type="entry name" value="Tandem AAA-ATPase domain"/>
    <property type="match status" value="1"/>
</dbReference>
<name>A0AAD5TM66_9FUNG</name>
<dbReference type="InterPro" id="IPR016197">
    <property type="entry name" value="Chromo-like_dom_sf"/>
</dbReference>
<keyword evidence="2" id="KW-0677">Repeat</keyword>
<feature type="domain" description="Helicase C-terminal" evidence="12">
    <location>
        <begin position="690"/>
        <end position="846"/>
    </location>
</feature>
<evidence type="ECO:0000313" key="14">
    <source>
        <dbReference type="Proteomes" id="UP001212152"/>
    </source>
</evidence>
<proteinExistence type="predicted"/>
<feature type="compositionally biased region" description="Acidic residues" evidence="9">
    <location>
        <begin position="165"/>
        <end position="179"/>
    </location>
</feature>
<dbReference type="Proteomes" id="UP001212152">
    <property type="component" value="Unassembled WGS sequence"/>
</dbReference>
<keyword evidence="5" id="KW-0067">ATP-binding</keyword>
<evidence type="ECO:0000259" key="11">
    <source>
        <dbReference type="PROSITE" id="PS51192"/>
    </source>
</evidence>
<keyword evidence="6" id="KW-0238">DNA-binding</keyword>
<feature type="coiled-coil region" evidence="8">
    <location>
        <begin position="1044"/>
        <end position="1075"/>
    </location>
</feature>
<dbReference type="PROSITE" id="PS50013">
    <property type="entry name" value="CHROMO_2"/>
    <property type="match status" value="2"/>
</dbReference>
<comment type="caution">
    <text evidence="13">The sequence shown here is derived from an EMBL/GenBank/DDBJ whole genome shotgun (WGS) entry which is preliminary data.</text>
</comment>
<evidence type="ECO:0000256" key="7">
    <source>
        <dbReference type="ARBA" id="ARBA00023242"/>
    </source>
</evidence>
<dbReference type="InterPro" id="IPR000953">
    <property type="entry name" value="Chromo/chromo_shadow_dom"/>
</dbReference>
<dbReference type="Gene3D" id="3.40.50.300">
    <property type="entry name" value="P-loop containing nucleotide triphosphate hydrolases"/>
    <property type="match status" value="1"/>
</dbReference>
<dbReference type="InterPro" id="IPR000330">
    <property type="entry name" value="SNF2_N"/>
</dbReference>
<feature type="domain" description="Chromo" evidence="10">
    <location>
        <begin position="192"/>
        <end position="254"/>
    </location>
</feature>
<evidence type="ECO:0000256" key="6">
    <source>
        <dbReference type="ARBA" id="ARBA00023125"/>
    </source>
</evidence>
<feature type="compositionally biased region" description="Basic residues" evidence="9">
    <location>
        <begin position="99"/>
        <end position="118"/>
    </location>
</feature>
<evidence type="ECO:0000256" key="4">
    <source>
        <dbReference type="ARBA" id="ARBA00022801"/>
    </source>
</evidence>
<feature type="compositionally biased region" description="Low complexity" evidence="9">
    <location>
        <begin position="1422"/>
        <end position="1433"/>
    </location>
</feature>
<feature type="region of interest" description="Disordered" evidence="9">
    <location>
        <begin position="1390"/>
        <end position="1599"/>
    </location>
</feature>
<keyword evidence="3" id="KW-0547">Nucleotide-binding</keyword>
<dbReference type="SMART" id="SM00490">
    <property type="entry name" value="HELICc"/>
    <property type="match status" value="1"/>
</dbReference>
<dbReference type="Pfam" id="PF00176">
    <property type="entry name" value="SNF2-rel_dom"/>
    <property type="match status" value="1"/>
</dbReference>
<evidence type="ECO:0000256" key="9">
    <source>
        <dbReference type="SAM" id="MobiDB-lite"/>
    </source>
</evidence>
<evidence type="ECO:0000256" key="2">
    <source>
        <dbReference type="ARBA" id="ARBA00022737"/>
    </source>
</evidence>
<dbReference type="GO" id="GO:0140658">
    <property type="term" value="F:ATP-dependent chromatin remodeler activity"/>
    <property type="evidence" value="ECO:0007669"/>
    <property type="project" value="TreeGrafter"/>
</dbReference>
<dbReference type="GO" id="GO:0000785">
    <property type="term" value="C:chromatin"/>
    <property type="evidence" value="ECO:0007669"/>
    <property type="project" value="TreeGrafter"/>
</dbReference>
<feature type="compositionally biased region" description="Polar residues" evidence="9">
    <location>
        <begin position="79"/>
        <end position="97"/>
    </location>
</feature>
<dbReference type="SMART" id="SM00487">
    <property type="entry name" value="DEXDc"/>
    <property type="match status" value="1"/>
</dbReference>
<evidence type="ECO:0000259" key="12">
    <source>
        <dbReference type="PROSITE" id="PS51194"/>
    </source>
</evidence>
<dbReference type="PANTHER" id="PTHR45623">
    <property type="entry name" value="CHROMODOMAIN-HELICASE-DNA-BINDING PROTEIN 3-RELATED-RELATED"/>
    <property type="match status" value="1"/>
</dbReference>
<protein>
    <submittedName>
        <fullName evidence="13">Uncharacterized protein</fullName>
    </submittedName>
</protein>
<dbReference type="InterPro" id="IPR027417">
    <property type="entry name" value="P-loop_NTPase"/>
</dbReference>
<feature type="region of interest" description="Disordered" evidence="9">
    <location>
        <begin position="1"/>
        <end position="182"/>
    </location>
</feature>